<feature type="domain" description="CzcB-like C-terminal circularly permuted SH3-like" evidence="8">
    <location>
        <begin position="342"/>
        <end position="401"/>
    </location>
</feature>
<dbReference type="InterPro" id="IPR058792">
    <property type="entry name" value="Beta-barrel_RND_2"/>
</dbReference>
<dbReference type="Gene3D" id="2.40.30.170">
    <property type="match status" value="1"/>
</dbReference>
<dbReference type="GO" id="GO:0016020">
    <property type="term" value="C:membrane"/>
    <property type="evidence" value="ECO:0007669"/>
    <property type="project" value="InterPro"/>
</dbReference>
<dbReference type="InterPro" id="IPR021647">
    <property type="entry name" value="CusF_Ec"/>
</dbReference>
<evidence type="ECO:0000256" key="3">
    <source>
        <dbReference type="SAM" id="MobiDB-lite"/>
    </source>
</evidence>
<feature type="domain" description="CusB-like three alpha-helical bundle" evidence="5">
    <location>
        <begin position="173"/>
        <end position="221"/>
    </location>
</feature>
<dbReference type="GO" id="GO:0015679">
    <property type="term" value="P:plasma membrane copper ion transport"/>
    <property type="evidence" value="ECO:0007669"/>
    <property type="project" value="TreeGrafter"/>
</dbReference>
<dbReference type="Gene3D" id="6.10.140.730">
    <property type="match status" value="1"/>
</dbReference>
<dbReference type="Gene3D" id="2.40.50.320">
    <property type="entry name" value="Copper binding periplasmic protein CusF"/>
    <property type="match status" value="1"/>
</dbReference>
<comment type="caution">
    <text evidence="9">The sequence shown here is derived from an EMBL/GenBank/DDBJ whole genome shotgun (WGS) entry which is preliminary data.</text>
</comment>
<dbReference type="AlphaFoldDB" id="A0A934SPP0"/>
<dbReference type="Proteomes" id="UP000622890">
    <property type="component" value="Unassembled WGS sequence"/>
</dbReference>
<dbReference type="PANTHER" id="PTHR30097:SF15">
    <property type="entry name" value="CATION EFFLUX SYSTEM PROTEIN CUSB"/>
    <property type="match status" value="1"/>
</dbReference>
<dbReference type="InterPro" id="IPR051909">
    <property type="entry name" value="MFP_Cation_Efflux"/>
</dbReference>
<dbReference type="InterPro" id="IPR042230">
    <property type="entry name" value="CusF_sf"/>
</dbReference>
<dbReference type="GO" id="GO:0046914">
    <property type="term" value="F:transition metal ion binding"/>
    <property type="evidence" value="ECO:0007669"/>
    <property type="project" value="TreeGrafter"/>
</dbReference>
<evidence type="ECO:0000259" key="5">
    <source>
        <dbReference type="Pfam" id="PF25869"/>
    </source>
</evidence>
<proteinExistence type="inferred from homology"/>
<evidence type="ECO:0000259" key="7">
    <source>
        <dbReference type="Pfam" id="PF25954"/>
    </source>
</evidence>
<comment type="similarity">
    <text evidence="1">Belongs to the membrane fusion protein (MFP) (TC 8.A.1) family.</text>
</comment>
<evidence type="ECO:0000313" key="10">
    <source>
        <dbReference type="Proteomes" id="UP000622890"/>
    </source>
</evidence>
<dbReference type="Gene3D" id="2.40.420.20">
    <property type="match status" value="1"/>
</dbReference>
<name>A0A934SPP0_9BURK</name>
<dbReference type="Pfam" id="PF25954">
    <property type="entry name" value="Beta-barrel_RND_2"/>
    <property type="match status" value="1"/>
</dbReference>
<protein>
    <submittedName>
        <fullName evidence="9">Efflux RND transporter periplasmic adaptor subunit</fullName>
    </submittedName>
</protein>
<dbReference type="InterPro" id="IPR045800">
    <property type="entry name" value="HMBD"/>
</dbReference>
<evidence type="ECO:0000313" key="9">
    <source>
        <dbReference type="EMBL" id="MBK4733023.1"/>
    </source>
</evidence>
<evidence type="ECO:0000256" key="1">
    <source>
        <dbReference type="ARBA" id="ARBA00009477"/>
    </source>
</evidence>
<keyword evidence="2" id="KW-0813">Transport</keyword>
<dbReference type="InterPro" id="IPR058791">
    <property type="entry name" value="3HB_CusB"/>
</dbReference>
<dbReference type="RefSeq" id="WP_200589451.1">
    <property type="nucleotide sequence ID" value="NZ_JAEPBG010000001.1"/>
</dbReference>
<feature type="region of interest" description="Disordered" evidence="3">
    <location>
        <begin position="418"/>
        <end position="437"/>
    </location>
</feature>
<feature type="domain" description="CusB-like beta-barrel" evidence="7">
    <location>
        <begin position="258"/>
        <end position="334"/>
    </location>
</feature>
<dbReference type="Pfam" id="PF19335">
    <property type="entry name" value="HMBD"/>
    <property type="match status" value="1"/>
</dbReference>
<organism evidence="9 10">
    <name type="scientific">Noviherbaspirillum pedocola</name>
    <dbReference type="NCBI Taxonomy" id="2801341"/>
    <lineage>
        <taxon>Bacteria</taxon>
        <taxon>Pseudomonadati</taxon>
        <taxon>Pseudomonadota</taxon>
        <taxon>Betaproteobacteria</taxon>
        <taxon>Burkholderiales</taxon>
        <taxon>Oxalobacteraceae</taxon>
        <taxon>Noviherbaspirillum</taxon>
    </lineage>
</organism>
<dbReference type="Pfam" id="PF11604">
    <property type="entry name" value="CusF_Ec"/>
    <property type="match status" value="1"/>
</dbReference>
<dbReference type="Pfam" id="PF25975">
    <property type="entry name" value="CzcB_C"/>
    <property type="match status" value="1"/>
</dbReference>
<dbReference type="EMBL" id="JAEPBG010000001">
    <property type="protein sequence ID" value="MBK4733023.1"/>
    <property type="molecule type" value="Genomic_DNA"/>
</dbReference>
<dbReference type="Gene3D" id="2.40.50.100">
    <property type="match status" value="1"/>
</dbReference>
<keyword evidence="10" id="KW-1185">Reference proteome</keyword>
<dbReference type="GO" id="GO:0060003">
    <property type="term" value="P:copper ion export"/>
    <property type="evidence" value="ECO:0007669"/>
    <property type="project" value="TreeGrafter"/>
</dbReference>
<dbReference type="SUPFAM" id="SSF111369">
    <property type="entry name" value="HlyD-like secretion proteins"/>
    <property type="match status" value="1"/>
</dbReference>
<evidence type="ECO:0000256" key="2">
    <source>
        <dbReference type="ARBA" id="ARBA00022448"/>
    </source>
</evidence>
<dbReference type="Pfam" id="PF25919">
    <property type="entry name" value="BSH_CusB"/>
    <property type="match status" value="1"/>
</dbReference>
<sequence length="514" mass="54699">MKSNIVMKALVLALAGAGLAYGGYWAGMHQSTSQPATPAASAAPVAGDKIDPKTGRKVLYWHDPMVPGQKFDKPGKSPFMDMELVPVYADEASAEGGVKVSPTVQQNLGVRFATVRRAETRDSLEVVGTTQFDESLSEVVQSRVTGYIDRLYARAPMQRIKRGEPVASLFVPDWIGPQEEYLALKRSGNDALAAATRQRMQALSIPSGLVDQAERTGKAQSQLTLTSPVTGVITELAVREGAMVSPGVTVAKVAGLNKVWLVAEIPEALANSARSGMLVEAAPSGDANRKYTGKVREILPGVSTATRTLQARLELDNRDGSLTPGMLMRVRLGADKPVSRLLVPTEAVIVTGKRSVVIIAGENNSMQPVTVTTGRDIGEDTEILSGLAEGQKVISSGQFLIDSEASLKAALPKLAEATQAQGQARPGPEPTSTSTAPVYHGVGKVEKVSPQGITFSHKPIPELQWPAMTMEFVKPRPDAFSETKVGQDVEFSFKEGKDGSYVLETVTPVDGGKK</sequence>
<gene>
    <name evidence="9" type="ORF">JJB74_00130</name>
</gene>
<dbReference type="GO" id="GO:0022857">
    <property type="term" value="F:transmembrane transporter activity"/>
    <property type="evidence" value="ECO:0007669"/>
    <property type="project" value="InterPro"/>
</dbReference>
<evidence type="ECO:0000259" key="8">
    <source>
        <dbReference type="Pfam" id="PF25975"/>
    </source>
</evidence>
<dbReference type="InterPro" id="IPR006143">
    <property type="entry name" value="RND_pump_MFP"/>
</dbReference>
<dbReference type="NCBIfam" id="TIGR01730">
    <property type="entry name" value="RND_mfp"/>
    <property type="match status" value="1"/>
</dbReference>
<dbReference type="Pfam" id="PF25869">
    <property type="entry name" value="3HB_CusB"/>
    <property type="match status" value="1"/>
</dbReference>
<dbReference type="InterPro" id="IPR058649">
    <property type="entry name" value="CzcB_C"/>
</dbReference>
<evidence type="ECO:0000259" key="4">
    <source>
        <dbReference type="Pfam" id="PF19335"/>
    </source>
</evidence>
<feature type="domain" description="Heavy metal binding" evidence="4">
    <location>
        <begin position="60"/>
        <end position="87"/>
    </location>
</feature>
<dbReference type="InterPro" id="IPR058790">
    <property type="entry name" value="BSH_CusB"/>
</dbReference>
<accession>A0A934SPP0</accession>
<dbReference type="PANTHER" id="PTHR30097">
    <property type="entry name" value="CATION EFFLUX SYSTEM PROTEIN CUSB"/>
    <property type="match status" value="1"/>
</dbReference>
<reference evidence="9" key="1">
    <citation type="submission" date="2021-01" db="EMBL/GenBank/DDBJ databases">
        <title>Genome sequence of strain Noviherbaspirillum sp. DKR-6.</title>
        <authorList>
            <person name="Chaudhary D.K."/>
        </authorList>
    </citation>
    <scope>NUCLEOTIDE SEQUENCE</scope>
    <source>
        <strain evidence="9">DKR-6</strain>
    </source>
</reference>
<dbReference type="GO" id="GO:0030288">
    <property type="term" value="C:outer membrane-bounded periplasmic space"/>
    <property type="evidence" value="ECO:0007669"/>
    <property type="project" value="TreeGrafter"/>
</dbReference>
<evidence type="ECO:0000259" key="6">
    <source>
        <dbReference type="Pfam" id="PF25919"/>
    </source>
</evidence>
<feature type="domain" description="CusB-like barrel-sandwich hybrid" evidence="6">
    <location>
        <begin position="138"/>
        <end position="254"/>
    </location>
</feature>